<dbReference type="EMBL" id="CP012418">
    <property type="protein sequence ID" value="AOE49796.1"/>
    <property type="molecule type" value="Genomic_DNA"/>
</dbReference>
<evidence type="ECO:0000313" key="3">
    <source>
        <dbReference type="Proteomes" id="UP000094147"/>
    </source>
</evidence>
<evidence type="ECO:0000259" key="1">
    <source>
        <dbReference type="PROSITE" id="PS51186"/>
    </source>
</evidence>
<keyword evidence="2" id="KW-0808">Transferase</keyword>
<protein>
    <submittedName>
        <fullName evidence="2">GCN5-related N-acetyltransferase</fullName>
    </submittedName>
</protein>
<dbReference type="SUPFAM" id="SSF55729">
    <property type="entry name" value="Acyl-CoA N-acyltransferases (Nat)"/>
    <property type="match status" value="1"/>
</dbReference>
<dbReference type="AlphaFoldDB" id="A0A1B3BAM3"/>
<dbReference type="KEGG" id="ksd:KS2013_1076"/>
<feature type="domain" description="N-acetyltransferase" evidence="1">
    <location>
        <begin position="17"/>
        <end position="175"/>
    </location>
</feature>
<dbReference type="RefSeq" id="WP_083217796.1">
    <property type="nucleotide sequence ID" value="NZ_CP012418.1"/>
</dbReference>
<proteinExistence type="predicted"/>
<dbReference type="Pfam" id="PF13302">
    <property type="entry name" value="Acetyltransf_3"/>
    <property type="match status" value="1"/>
</dbReference>
<evidence type="ECO:0000313" key="2">
    <source>
        <dbReference type="EMBL" id="AOE49796.1"/>
    </source>
</evidence>
<dbReference type="InterPro" id="IPR016181">
    <property type="entry name" value="Acyl_CoA_acyltransferase"/>
</dbReference>
<dbReference type="Proteomes" id="UP000094147">
    <property type="component" value="Chromosome"/>
</dbReference>
<gene>
    <name evidence="2" type="ORF">KS2013_1076</name>
</gene>
<dbReference type="Gene3D" id="3.40.630.30">
    <property type="match status" value="1"/>
</dbReference>
<sequence>MYPVENISIPTIETERLILRAYRSDDLDKYYEMMADPDINRFLMSGEPMSRHEAWRSAATMAGHWMLHGFGQWAIEEKSSGEFIGRCGMIEPEGWPAKEIGWVLHKSAWGKGYATEAAKAALKYGFETMKLDKIISLIQPDNIGSVAVAKRIGESYSKKITLFGKDADVYQISKEEFQALKE</sequence>
<dbReference type="PANTHER" id="PTHR43792">
    <property type="entry name" value="GNAT FAMILY, PUTATIVE (AFU_ORTHOLOGUE AFUA_3G00765)-RELATED-RELATED"/>
    <property type="match status" value="1"/>
</dbReference>
<dbReference type="STRING" id="1144748.KS2013_1076"/>
<dbReference type="InterPro" id="IPR051531">
    <property type="entry name" value="N-acetyltransferase"/>
</dbReference>
<dbReference type="GO" id="GO:0016747">
    <property type="term" value="F:acyltransferase activity, transferring groups other than amino-acyl groups"/>
    <property type="evidence" value="ECO:0007669"/>
    <property type="project" value="InterPro"/>
</dbReference>
<dbReference type="PANTHER" id="PTHR43792:SF1">
    <property type="entry name" value="N-ACETYLTRANSFERASE DOMAIN-CONTAINING PROTEIN"/>
    <property type="match status" value="1"/>
</dbReference>
<organism evidence="2 3">
    <name type="scientific">Kangiella sediminilitoris</name>
    <dbReference type="NCBI Taxonomy" id="1144748"/>
    <lineage>
        <taxon>Bacteria</taxon>
        <taxon>Pseudomonadati</taxon>
        <taxon>Pseudomonadota</taxon>
        <taxon>Gammaproteobacteria</taxon>
        <taxon>Kangiellales</taxon>
        <taxon>Kangiellaceae</taxon>
        <taxon>Kangiella</taxon>
    </lineage>
</organism>
<dbReference type="OrthoDB" id="9801656at2"/>
<accession>A0A1B3BAM3</accession>
<keyword evidence="3" id="KW-1185">Reference proteome</keyword>
<reference evidence="3" key="1">
    <citation type="submission" date="2015-08" db="EMBL/GenBank/DDBJ databases">
        <authorList>
            <person name="Kim K.M."/>
        </authorList>
    </citation>
    <scope>NUCLEOTIDE SEQUENCE [LARGE SCALE GENOMIC DNA]</scope>
    <source>
        <strain evidence="3">KCTC 23892</strain>
    </source>
</reference>
<dbReference type="PROSITE" id="PS51186">
    <property type="entry name" value="GNAT"/>
    <property type="match status" value="1"/>
</dbReference>
<dbReference type="InterPro" id="IPR000182">
    <property type="entry name" value="GNAT_dom"/>
</dbReference>
<name>A0A1B3BAM3_9GAMM</name>